<dbReference type="AlphaFoldDB" id="A0A8H6YND9"/>
<reference evidence="2" key="1">
    <citation type="submission" date="2020-05" db="EMBL/GenBank/DDBJ databases">
        <title>Mycena genomes resolve the evolution of fungal bioluminescence.</title>
        <authorList>
            <person name="Tsai I.J."/>
        </authorList>
    </citation>
    <scope>NUCLEOTIDE SEQUENCE</scope>
    <source>
        <strain evidence="2">CCC161011</strain>
    </source>
</reference>
<dbReference type="Proteomes" id="UP000620124">
    <property type="component" value="Unassembled WGS sequence"/>
</dbReference>
<evidence type="ECO:0000313" key="3">
    <source>
        <dbReference type="Proteomes" id="UP000620124"/>
    </source>
</evidence>
<accession>A0A8H6YND9</accession>
<dbReference type="OrthoDB" id="2981957at2759"/>
<organism evidence="2 3">
    <name type="scientific">Mycena venus</name>
    <dbReference type="NCBI Taxonomy" id="2733690"/>
    <lineage>
        <taxon>Eukaryota</taxon>
        <taxon>Fungi</taxon>
        <taxon>Dikarya</taxon>
        <taxon>Basidiomycota</taxon>
        <taxon>Agaricomycotina</taxon>
        <taxon>Agaricomycetes</taxon>
        <taxon>Agaricomycetidae</taxon>
        <taxon>Agaricales</taxon>
        <taxon>Marasmiineae</taxon>
        <taxon>Mycenaceae</taxon>
        <taxon>Mycena</taxon>
    </lineage>
</organism>
<gene>
    <name evidence="2" type="ORF">MVEN_00565300</name>
</gene>
<protein>
    <submittedName>
        <fullName evidence="2">Uncharacterized protein</fullName>
    </submittedName>
</protein>
<dbReference type="EMBL" id="JACAZI010000004">
    <property type="protein sequence ID" value="KAF7362192.1"/>
    <property type="molecule type" value="Genomic_DNA"/>
</dbReference>
<feature type="compositionally biased region" description="Pro residues" evidence="1">
    <location>
        <begin position="362"/>
        <end position="372"/>
    </location>
</feature>
<name>A0A8H6YND9_9AGAR</name>
<feature type="region of interest" description="Disordered" evidence="1">
    <location>
        <begin position="359"/>
        <end position="381"/>
    </location>
</feature>
<sequence>MASPSPSSPFRLSPPSSCSSTLIMTPAPLPPLRRGPVPKGHLQPHISNLPRRRRAPVGTTLRISAPPVPSRSPSTSRSRSSPAGVDADSNSTSYAPSPIQLPSLPALPFPISTGGVPKQRPNGEYTDIEPWGPNGNSLNVGSGPAHGNVPRRAAKPKPLTVAQLRASRRRERCMQELGRASGVFVAFESENASAEEEDMAEFGAVVQIQSNRDEDEACSEDKGLEGGGTPVLRLVSPGTRDDGVPCLQPAQLREACAFVCGHRKEGRRVLITAPRDHATDAFGVGVCCCAESCSSSTALDQEDEVEDVDSERVHRLSVLLHDGHDEEDDGIQGGGLRDEWRGLLSREGIQFLATTLRVASAPPSPSLSPSPLPSAIDTTES</sequence>
<evidence type="ECO:0000313" key="2">
    <source>
        <dbReference type="EMBL" id="KAF7362192.1"/>
    </source>
</evidence>
<keyword evidence="3" id="KW-1185">Reference proteome</keyword>
<comment type="caution">
    <text evidence="2">The sequence shown here is derived from an EMBL/GenBank/DDBJ whole genome shotgun (WGS) entry which is preliminary data.</text>
</comment>
<feature type="compositionally biased region" description="Low complexity" evidence="1">
    <location>
        <begin position="71"/>
        <end position="82"/>
    </location>
</feature>
<evidence type="ECO:0000256" key="1">
    <source>
        <dbReference type="SAM" id="MobiDB-lite"/>
    </source>
</evidence>
<proteinExistence type="predicted"/>
<feature type="region of interest" description="Disordered" evidence="1">
    <location>
        <begin position="1"/>
        <end position="108"/>
    </location>
</feature>
<feature type="compositionally biased region" description="Low complexity" evidence="1">
    <location>
        <begin position="1"/>
        <end position="20"/>
    </location>
</feature>